<feature type="transmembrane region" description="Helical" evidence="1">
    <location>
        <begin position="15"/>
        <end position="34"/>
    </location>
</feature>
<dbReference type="AlphaFoldDB" id="A0A917B3H5"/>
<reference evidence="2" key="2">
    <citation type="submission" date="2020-09" db="EMBL/GenBank/DDBJ databases">
        <authorList>
            <person name="Sun Q."/>
            <person name="Zhou Y."/>
        </authorList>
    </citation>
    <scope>NUCLEOTIDE SEQUENCE</scope>
    <source>
        <strain evidence="2">CGMCC 1.12153</strain>
    </source>
</reference>
<reference evidence="2" key="1">
    <citation type="journal article" date="2014" name="Int. J. Syst. Evol. Microbiol.">
        <title>Complete genome sequence of Corynebacterium casei LMG S-19264T (=DSM 44701T), isolated from a smear-ripened cheese.</title>
        <authorList>
            <consortium name="US DOE Joint Genome Institute (JGI-PGF)"/>
            <person name="Walter F."/>
            <person name="Albersmeier A."/>
            <person name="Kalinowski J."/>
            <person name="Ruckert C."/>
        </authorList>
    </citation>
    <scope>NUCLEOTIDE SEQUENCE</scope>
    <source>
        <strain evidence="2">CGMCC 1.12153</strain>
    </source>
</reference>
<comment type="caution">
    <text evidence="2">The sequence shown here is derived from an EMBL/GenBank/DDBJ whole genome shotgun (WGS) entry which is preliminary data.</text>
</comment>
<dbReference type="InterPro" id="IPR001036">
    <property type="entry name" value="Acrflvin-R"/>
</dbReference>
<keyword evidence="1" id="KW-1133">Transmembrane helix</keyword>
<evidence type="ECO:0000313" key="3">
    <source>
        <dbReference type="Proteomes" id="UP000660110"/>
    </source>
</evidence>
<organism evidence="2 3">
    <name type="scientific">Halobacillus andaensis</name>
    <dbReference type="NCBI Taxonomy" id="1176239"/>
    <lineage>
        <taxon>Bacteria</taxon>
        <taxon>Bacillati</taxon>
        <taxon>Bacillota</taxon>
        <taxon>Bacilli</taxon>
        <taxon>Bacillales</taxon>
        <taxon>Bacillaceae</taxon>
        <taxon>Halobacillus</taxon>
    </lineage>
</organism>
<keyword evidence="3" id="KW-1185">Reference proteome</keyword>
<dbReference type="EMBL" id="BMEL01000002">
    <property type="protein sequence ID" value="GGF20933.1"/>
    <property type="molecule type" value="Genomic_DNA"/>
</dbReference>
<gene>
    <name evidence="2" type="ORF">GCM10010954_19620</name>
</gene>
<name>A0A917B3H5_HALAA</name>
<dbReference type="RefSeq" id="WP_188377305.1">
    <property type="nucleotide sequence ID" value="NZ_BMEL01000002.1"/>
</dbReference>
<sequence>MAVIKSIVHFSMKNIFVIWFMSIIITIAGLYAGLNMKLETIPDIESPEIIANTTFPGATLKEVIEGVLFR</sequence>
<keyword evidence="1" id="KW-0472">Membrane</keyword>
<dbReference type="Pfam" id="PF00873">
    <property type="entry name" value="ACR_tran"/>
    <property type="match status" value="1"/>
</dbReference>
<dbReference type="GO" id="GO:0022857">
    <property type="term" value="F:transmembrane transporter activity"/>
    <property type="evidence" value="ECO:0007669"/>
    <property type="project" value="InterPro"/>
</dbReference>
<evidence type="ECO:0000256" key="1">
    <source>
        <dbReference type="SAM" id="Phobius"/>
    </source>
</evidence>
<keyword evidence="1" id="KW-0812">Transmembrane</keyword>
<dbReference type="Proteomes" id="UP000660110">
    <property type="component" value="Unassembled WGS sequence"/>
</dbReference>
<dbReference type="GO" id="GO:0016020">
    <property type="term" value="C:membrane"/>
    <property type="evidence" value="ECO:0007669"/>
    <property type="project" value="InterPro"/>
</dbReference>
<protein>
    <submittedName>
        <fullName evidence="2">Uncharacterized protein</fullName>
    </submittedName>
</protein>
<dbReference type="Gene3D" id="3.30.70.1430">
    <property type="entry name" value="Multidrug efflux transporter AcrB pore domain"/>
    <property type="match status" value="1"/>
</dbReference>
<evidence type="ECO:0000313" key="2">
    <source>
        <dbReference type="EMBL" id="GGF20933.1"/>
    </source>
</evidence>
<dbReference type="Gene3D" id="1.20.1640.10">
    <property type="entry name" value="Multidrug efflux transporter AcrB transmembrane domain"/>
    <property type="match status" value="1"/>
</dbReference>
<accession>A0A917B3H5</accession>
<proteinExistence type="predicted"/>